<dbReference type="EMBL" id="CAJPEX010000648">
    <property type="protein sequence ID" value="CAG0916696.1"/>
    <property type="molecule type" value="Genomic_DNA"/>
</dbReference>
<dbReference type="SUPFAM" id="SSF82615">
    <property type="entry name" value="Polo-box domain"/>
    <property type="match status" value="2"/>
</dbReference>
<dbReference type="Proteomes" id="UP000678499">
    <property type="component" value="Unassembled WGS sequence"/>
</dbReference>
<gene>
    <name evidence="10" type="ORF">NMOB1V02_LOCUS4302</name>
</gene>
<keyword evidence="6" id="KW-0067">ATP-binding</keyword>
<dbReference type="GO" id="GO:0005524">
    <property type="term" value="F:ATP binding"/>
    <property type="evidence" value="ECO:0007669"/>
    <property type="project" value="UniProtKB-KW"/>
</dbReference>
<keyword evidence="4" id="KW-0547">Nucleotide-binding</keyword>
<feature type="domain" description="POLO box" evidence="9">
    <location>
        <begin position="449"/>
        <end position="541"/>
    </location>
</feature>
<proteinExistence type="predicted"/>
<dbReference type="PROSITE" id="PS50011">
    <property type="entry name" value="PROTEIN_KINASE_DOM"/>
    <property type="match status" value="1"/>
</dbReference>
<dbReference type="GO" id="GO:0005813">
    <property type="term" value="C:centrosome"/>
    <property type="evidence" value="ECO:0007669"/>
    <property type="project" value="TreeGrafter"/>
</dbReference>
<dbReference type="GO" id="GO:0000776">
    <property type="term" value="C:kinetochore"/>
    <property type="evidence" value="ECO:0007669"/>
    <property type="project" value="TreeGrafter"/>
</dbReference>
<evidence type="ECO:0008006" key="12">
    <source>
        <dbReference type="Google" id="ProtNLM"/>
    </source>
</evidence>
<dbReference type="GO" id="GO:0000922">
    <property type="term" value="C:spindle pole"/>
    <property type="evidence" value="ECO:0007669"/>
    <property type="project" value="TreeGrafter"/>
</dbReference>
<evidence type="ECO:0000313" key="11">
    <source>
        <dbReference type="Proteomes" id="UP000678499"/>
    </source>
</evidence>
<feature type="compositionally biased region" description="Polar residues" evidence="7">
    <location>
        <begin position="244"/>
        <end position="257"/>
    </location>
</feature>
<protein>
    <recommendedName>
        <fullName evidence="12">Polo kinase</fullName>
    </recommendedName>
</protein>
<dbReference type="InterPro" id="IPR011009">
    <property type="entry name" value="Kinase-like_dom_sf"/>
</dbReference>
<sequence length="547" mass="60364">MRGAEFRPGREAFLDSWTICGTPNYIAPEVLGKMGHSYQADIWAIGCIMYAMLVGQPPFETATLKETYFRITMNKYCLPLTLSTEARNLIARLLHPVPTSRPSLNQVLNDEFFNAYIPPVLPTSCCVEAPKFKMSSAMLTRRPERMDASCGRTEENKCIVSSMSTLNIALESSPKAVPVSMDVTPSEVSAPTKRTALVRRETSAADSTPESRLSRSQSLKDNLQCLSKRETKMATRSRTKLATAVSNEKLTMGTVSQSNPSSGYESTSTSSSSQCQSNPQSSDQGPVTGNACKTPMFNHVVVVTLRMQESIKQCLRVMPADVCCNPSPRKGPQPVFISKWIDYSNKYGFGFQLSDKSVGVMFNDNTRIACSGDRRRVEFWDSEGGLSIFNQGNVPQPLEERYTLLRYFAKYMDENLTEGGGHGAPARADVPMATNGAMNGSSCVSTIPHMRCWIRSSAAIIMHLSDGTVQINFFKDHTKVVISATDDAEDFVPRPTVLITFINSQRSSSTYDIASLTLRGCEPILRERLVFASSALEQITPLKEKQV</sequence>
<evidence type="ECO:0000256" key="7">
    <source>
        <dbReference type="SAM" id="MobiDB-lite"/>
    </source>
</evidence>
<evidence type="ECO:0000256" key="4">
    <source>
        <dbReference type="ARBA" id="ARBA00022741"/>
    </source>
</evidence>
<evidence type="ECO:0000256" key="1">
    <source>
        <dbReference type="ARBA" id="ARBA00022527"/>
    </source>
</evidence>
<dbReference type="PANTHER" id="PTHR24345">
    <property type="entry name" value="SERINE/THREONINE-PROTEIN KINASE PLK"/>
    <property type="match status" value="1"/>
</dbReference>
<dbReference type="SUPFAM" id="SSF56112">
    <property type="entry name" value="Protein kinase-like (PK-like)"/>
    <property type="match status" value="1"/>
</dbReference>
<evidence type="ECO:0000259" key="9">
    <source>
        <dbReference type="PROSITE" id="PS50078"/>
    </source>
</evidence>
<dbReference type="InterPro" id="IPR033695">
    <property type="entry name" value="POLO_box_2"/>
</dbReference>
<dbReference type="GO" id="GO:0004674">
    <property type="term" value="F:protein serine/threonine kinase activity"/>
    <property type="evidence" value="ECO:0007669"/>
    <property type="project" value="UniProtKB-KW"/>
</dbReference>
<dbReference type="GO" id="GO:0005634">
    <property type="term" value="C:nucleus"/>
    <property type="evidence" value="ECO:0007669"/>
    <property type="project" value="TreeGrafter"/>
</dbReference>
<dbReference type="OrthoDB" id="408964at2759"/>
<dbReference type="InterPro" id="IPR036947">
    <property type="entry name" value="POLO_box_dom_sf"/>
</dbReference>
<keyword evidence="1" id="KW-0723">Serine/threonine-protein kinase</keyword>
<organism evidence="10">
    <name type="scientific">Notodromas monacha</name>
    <dbReference type="NCBI Taxonomy" id="399045"/>
    <lineage>
        <taxon>Eukaryota</taxon>
        <taxon>Metazoa</taxon>
        <taxon>Ecdysozoa</taxon>
        <taxon>Arthropoda</taxon>
        <taxon>Crustacea</taxon>
        <taxon>Oligostraca</taxon>
        <taxon>Ostracoda</taxon>
        <taxon>Podocopa</taxon>
        <taxon>Podocopida</taxon>
        <taxon>Cypridocopina</taxon>
        <taxon>Cypridoidea</taxon>
        <taxon>Cyprididae</taxon>
        <taxon>Notodromas</taxon>
    </lineage>
</organism>
<keyword evidence="11" id="KW-1185">Reference proteome</keyword>
<name>A0A7R9GD19_9CRUS</name>
<dbReference type="EMBL" id="OA882685">
    <property type="protein sequence ID" value="CAD7276544.1"/>
    <property type="molecule type" value="Genomic_DNA"/>
</dbReference>
<feature type="compositionally biased region" description="Polar residues" evidence="7">
    <location>
        <begin position="204"/>
        <end position="225"/>
    </location>
</feature>
<evidence type="ECO:0000256" key="5">
    <source>
        <dbReference type="ARBA" id="ARBA00022777"/>
    </source>
</evidence>
<accession>A0A7R9GD19</accession>
<dbReference type="AlphaFoldDB" id="A0A7R9GD19"/>
<keyword evidence="2" id="KW-0808">Transferase</keyword>
<keyword evidence="3" id="KW-0677">Repeat</keyword>
<dbReference type="Gene3D" id="1.10.510.10">
    <property type="entry name" value="Transferase(Phosphotransferase) domain 1"/>
    <property type="match status" value="1"/>
</dbReference>
<dbReference type="Pfam" id="PF00069">
    <property type="entry name" value="Pkinase"/>
    <property type="match status" value="1"/>
</dbReference>
<dbReference type="SMART" id="SM00220">
    <property type="entry name" value="S_TKc"/>
    <property type="match status" value="1"/>
</dbReference>
<dbReference type="GO" id="GO:0005737">
    <property type="term" value="C:cytoplasm"/>
    <property type="evidence" value="ECO:0007669"/>
    <property type="project" value="TreeGrafter"/>
</dbReference>
<evidence type="ECO:0000259" key="8">
    <source>
        <dbReference type="PROSITE" id="PS50011"/>
    </source>
</evidence>
<reference evidence="10" key="1">
    <citation type="submission" date="2020-11" db="EMBL/GenBank/DDBJ databases">
        <authorList>
            <person name="Tran Van P."/>
        </authorList>
    </citation>
    <scope>NUCLEOTIDE SEQUENCE</scope>
</reference>
<dbReference type="Gene3D" id="3.30.1120.30">
    <property type="entry name" value="POLO box domain"/>
    <property type="match status" value="2"/>
</dbReference>
<dbReference type="CDD" id="cd13118">
    <property type="entry name" value="POLO_box_1"/>
    <property type="match status" value="1"/>
</dbReference>
<dbReference type="PROSITE" id="PS50078">
    <property type="entry name" value="POLO_BOX"/>
    <property type="match status" value="2"/>
</dbReference>
<keyword evidence="5" id="KW-0418">Kinase</keyword>
<dbReference type="InterPro" id="IPR000719">
    <property type="entry name" value="Prot_kinase_dom"/>
</dbReference>
<dbReference type="Pfam" id="PF00659">
    <property type="entry name" value="POLO_box"/>
    <property type="match status" value="2"/>
</dbReference>
<evidence type="ECO:0000313" key="10">
    <source>
        <dbReference type="EMBL" id="CAD7276544.1"/>
    </source>
</evidence>
<dbReference type="GO" id="GO:0007052">
    <property type="term" value="P:mitotic spindle organization"/>
    <property type="evidence" value="ECO:0007669"/>
    <property type="project" value="TreeGrafter"/>
</dbReference>
<evidence type="ECO:0000256" key="6">
    <source>
        <dbReference type="ARBA" id="ARBA00022840"/>
    </source>
</evidence>
<feature type="domain" description="Protein kinase" evidence="8">
    <location>
        <begin position="1"/>
        <end position="113"/>
    </location>
</feature>
<evidence type="ECO:0000256" key="3">
    <source>
        <dbReference type="ARBA" id="ARBA00022737"/>
    </source>
</evidence>
<feature type="region of interest" description="Disordered" evidence="7">
    <location>
        <begin position="174"/>
        <end position="290"/>
    </location>
</feature>
<dbReference type="InterPro" id="IPR000959">
    <property type="entry name" value="POLO_box_dom"/>
</dbReference>
<dbReference type="PANTHER" id="PTHR24345:SF0">
    <property type="entry name" value="CELL CYCLE SERINE_THREONINE-PROTEIN KINASE CDC5_MSD2"/>
    <property type="match status" value="1"/>
</dbReference>
<evidence type="ECO:0000256" key="2">
    <source>
        <dbReference type="ARBA" id="ARBA00022679"/>
    </source>
</evidence>
<dbReference type="CDD" id="cd13117">
    <property type="entry name" value="POLO_box_2"/>
    <property type="match status" value="1"/>
</dbReference>
<dbReference type="InterPro" id="IPR033701">
    <property type="entry name" value="POLO_box_1"/>
</dbReference>
<feature type="compositionally biased region" description="Low complexity" evidence="7">
    <location>
        <begin position="258"/>
        <end position="284"/>
    </location>
</feature>
<feature type="domain" description="POLO box" evidence="9">
    <location>
        <begin position="336"/>
        <end position="414"/>
    </location>
</feature>